<dbReference type="GO" id="GO:0003700">
    <property type="term" value="F:DNA-binding transcription factor activity"/>
    <property type="evidence" value="ECO:0007669"/>
    <property type="project" value="InterPro"/>
</dbReference>
<dbReference type="AlphaFoldDB" id="A0A3N1XI01"/>
<dbReference type="Gene3D" id="1.10.10.10">
    <property type="entry name" value="Winged helix-like DNA-binding domain superfamily/Winged helix DNA-binding domain"/>
    <property type="match status" value="1"/>
</dbReference>
<keyword evidence="3" id="KW-0805">Transcription regulation</keyword>
<gene>
    <name evidence="10" type="ORF">EDD66_10892</name>
</gene>
<dbReference type="SUPFAM" id="SSF46785">
    <property type="entry name" value="Winged helix' DNA-binding domain"/>
    <property type="match status" value="1"/>
</dbReference>
<sequence length="163" mass="18976">MKSSKKQNFNQENMNYNLENILTLDNQLCFALYVSSKEIIRKYKPILDPLGLTYTGYITLLALWEKDQVTVKELGKRLYLDSGTLTPLLKKLEALDYIKRIRSSNDERNVYIKLTQKGIDLKKEAIHIPEDLLCSTNINTQNIRQLLSYLHEFMGDINKSDKT</sequence>
<dbReference type="InterPro" id="IPR036388">
    <property type="entry name" value="WH-like_DNA-bd_sf"/>
</dbReference>
<dbReference type="InterPro" id="IPR036390">
    <property type="entry name" value="WH_DNA-bd_sf"/>
</dbReference>
<dbReference type="GO" id="GO:0005737">
    <property type="term" value="C:cytoplasm"/>
    <property type="evidence" value="ECO:0007669"/>
    <property type="project" value="UniProtKB-SubCell"/>
</dbReference>
<evidence type="ECO:0000313" key="11">
    <source>
        <dbReference type="Proteomes" id="UP000273083"/>
    </source>
</evidence>
<evidence type="ECO:0000256" key="7">
    <source>
        <dbReference type="ARBA" id="ARBA00047188"/>
    </source>
</evidence>
<dbReference type="EMBL" id="RJVG01000008">
    <property type="protein sequence ID" value="ROR26370.1"/>
    <property type="molecule type" value="Genomic_DNA"/>
</dbReference>
<dbReference type="PANTHER" id="PTHR42756">
    <property type="entry name" value="TRANSCRIPTIONAL REGULATOR, MARR"/>
    <property type="match status" value="1"/>
</dbReference>
<comment type="caution">
    <text evidence="10">The sequence shown here is derived from an EMBL/GenBank/DDBJ whole genome shotgun (WGS) entry which is preliminary data.</text>
</comment>
<dbReference type="GO" id="GO:0003677">
    <property type="term" value="F:DNA binding"/>
    <property type="evidence" value="ECO:0007669"/>
    <property type="project" value="UniProtKB-KW"/>
</dbReference>
<comment type="similarity">
    <text evidence="6">Belongs to the SarZ family.</text>
</comment>
<name>A0A3N1XI01_9FIRM</name>
<evidence type="ECO:0000313" key="10">
    <source>
        <dbReference type="EMBL" id="ROR26370.1"/>
    </source>
</evidence>
<reference evidence="10 11" key="1">
    <citation type="submission" date="2018-11" db="EMBL/GenBank/DDBJ databases">
        <title>Genomic Encyclopedia of Type Strains, Phase IV (KMG-IV): sequencing the most valuable type-strain genomes for metagenomic binning, comparative biology and taxonomic classification.</title>
        <authorList>
            <person name="Goeker M."/>
        </authorList>
    </citation>
    <scope>NUCLEOTIDE SEQUENCE [LARGE SCALE GENOMIC DNA]</scope>
    <source>
        <strain evidence="10 11">DSM 26537</strain>
    </source>
</reference>
<feature type="domain" description="HTH marR-type" evidence="9">
    <location>
        <begin position="25"/>
        <end position="155"/>
    </location>
</feature>
<dbReference type="Proteomes" id="UP000273083">
    <property type="component" value="Unassembled WGS sequence"/>
</dbReference>
<dbReference type="InterPro" id="IPR055166">
    <property type="entry name" value="Transc_reg_Sar_Rot_HTH"/>
</dbReference>
<evidence type="ECO:0000256" key="6">
    <source>
        <dbReference type="ARBA" id="ARBA00046337"/>
    </source>
</evidence>
<evidence type="ECO:0000256" key="4">
    <source>
        <dbReference type="ARBA" id="ARBA00023125"/>
    </source>
</evidence>
<dbReference type="PROSITE" id="PS50995">
    <property type="entry name" value="HTH_MARR_2"/>
    <property type="match status" value="1"/>
</dbReference>
<evidence type="ECO:0000256" key="3">
    <source>
        <dbReference type="ARBA" id="ARBA00023015"/>
    </source>
</evidence>
<comment type="subcellular location">
    <subcellularLocation>
        <location evidence="1">Cytoplasm</location>
    </subcellularLocation>
</comment>
<dbReference type="FunFam" id="1.10.10.10:FF:000163">
    <property type="entry name" value="MarR family transcriptional regulator"/>
    <property type="match status" value="1"/>
</dbReference>
<evidence type="ECO:0000256" key="1">
    <source>
        <dbReference type="ARBA" id="ARBA00004496"/>
    </source>
</evidence>
<evidence type="ECO:0000256" key="5">
    <source>
        <dbReference type="ARBA" id="ARBA00023163"/>
    </source>
</evidence>
<dbReference type="PRINTS" id="PR00598">
    <property type="entry name" value="HTHMARR"/>
</dbReference>
<evidence type="ECO:0000256" key="8">
    <source>
        <dbReference type="ARBA" id="ARBA00047207"/>
    </source>
</evidence>
<organism evidence="10 11">
    <name type="scientific">Mobilisporobacter senegalensis</name>
    <dbReference type="NCBI Taxonomy" id="1329262"/>
    <lineage>
        <taxon>Bacteria</taxon>
        <taxon>Bacillati</taxon>
        <taxon>Bacillota</taxon>
        <taxon>Clostridia</taxon>
        <taxon>Lachnospirales</taxon>
        <taxon>Lachnospiraceae</taxon>
        <taxon>Mobilisporobacter</taxon>
    </lineage>
</organism>
<protein>
    <recommendedName>
        <fullName evidence="7">HTH-type transcriptional regulator SarZ</fullName>
    </recommendedName>
    <alternativeName>
        <fullName evidence="8">Staphylococcal accessory regulator Z</fullName>
    </alternativeName>
</protein>
<dbReference type="InterPro" id="IPR000835">
    <property type="entry name" value="HTH_MarR-typ"/>
</dbReference>
<keyword evidence="11" id="KW-1185">Reference proteome</keyword>
<accession>A0A3N1XI01</accession>
<proteinExistence type="inferred from homology"/>
<evidence type="ECO:0000256" key="2">
    <source>
        <dbReference type="ARBA" id="ARBA00022490"/>
    </source>
</evidence>
<evidence type="ECO:0000259" key="9">
    <source>
        <dbReference type="PROSITE" id="PS50995"/>
    </source>
</evidence>
<keyword evidence="5" id="KW-0804">Transcription</keyword>
<dbReference type="PANTHER" id="PTHR42756:SF1">
    <property type="entry name" value="TRANSCRIPTIONAL REPRESSOR OF EMRAB OPERON"/>
    <property type="match status" value="1"/>
</dbReference>
<keyword evidence="4 10" id="KW-0238">DNA-binding</keyword>
<dbReference type="Pfam" id="PF22381">
    <property type="entry name" value="Staph_reg_Sar_Rot"/>
    <property type="match status" value="1"/>
</dbReference>
<keyword evidence="2" id="KW-0963">Cytoplasm</keyword>
<dbReference type="SMART" id="SM00347">
    <property type="entry name" value="HTH_MARR"/>
    <property type="match status" value="1"/>
</dbReference>